<evidence type="ECO:0000313" key="4">
    <source>
        <dbReference type="Proteomes" id="UP000013776"/>
    </source>
</evidence>
<proteinExistence type="predicted"/>
<dbReference type="AlphaFoldDB" id="R4X7G7"/>
<name>R4X7G7_TAPDE</name>
<dbReference type="Proteomes" id="UP000013776">
    <property type="component" value="Unassembled WGS sequence"/>
</dbReference>
<protein>
    <recommendedName>
        <fullName evidence="5">L domain-like protein</fullName>
    </recommendedName>
</protein>
<organism evidence="3 4">
    <name type="scientific">Taphrina deformans (strain PYCC 5710 / ATCC 11124 / CBS 356.35 / IMI 108563 / JCM 9778 / NBRC 8474)</name>
    <name type="common">Peach leaf curl fungus</name>
    <name type="synonym">Lalaria deformans</name>
    <dbReference type="NCBI Taxonomy" id="1097556"/>
    <lineage>
        <taxon>Eukaryota</taxon>
        <taxon>Fungi</taxon>
        <taxon>Dikarya</taxon>
        <taxon>Ascomycota</taxon>
        <taxon>Taphrinomycotina</taxon>
        <taxon>Taphrinomycetes</taxon>
        <taxon>Taphrinales</taxon>
        <taxon>Taphrinaceae</taxon>
        <taxon>Taphrina</taxon>
    </lineage>
</organism>
<dbReference type="eggNOG" id="ENOG502SCN3">
    <property type="taxonomic scope" value="Eukaryota"/>
</dbReference>
<dbReference type="STRING" id="1097556.R4X7G7"/>
<dbReference type="InterPro" id="IPR032675">
    <property type="entry name" value="LRR_dom_sf"/>
</dbReference>
<dbReference type="EMBL" id="CAHR02000036">
    <property type="protein sequence ID" value="CCG81325.1"/>
    <property type="molecule type" value="Genomic_DNA"/>
</dbReference>
<dbReference type="PANTHER" id="PTHR48051:SF1">
    <property type="entry name" value="RAS SUPPRESSOR PROTEIN 1"/>
    <property type="match status" value="1"/>
</dbReference>
<dbReference type="Gene3D" id="3.80.10.10">
    <property type="entry name" value="Ribonuclease Inhibitor"/>
    <property type="match status" value="1"/>
</dbReference>
<keyword evidence="4" id="KW-1185">Reference proteome</keyword>
<keyword evidence="1" id="KW-0433">Leucine-rich repeat</keyword>
<dbReference type="GO" id="GO:0005737">
    <property type="term" value="C:cytoplasm"/>
    <property type="evidence" value="ECO:0007669"/>
    <property type="project" value="TreeGrafter"/>
</dbReference>
<gene>
    <name evidence="3" type="ORF">TAPDE_001143</name>
</gene>
<accession>R4X7G7</accession>
<evidence type="ECO:0008006" key="5">
    <source>
        <dbReference type="Google" id="ProtNLM"/>
    </source>
</evidence>
<evidence type="ECO:0000256" key="2">
    <source>
        <dbReference type="ARBA" id="ARBA00022737"/>
    </source>
</evidence>
<dbReference type="PANTHER" id="PTHR48051">
    <property type="match status" value="1"/>
</dbReference>
<sequence length="234" mass="26300">MNLTSLPDDIEDLNHIVAASQSGRFSVNLELFLSNNRLSSLPESLFRITNLAFLSVANNRLGSLSPSISNLKNLISLNVGINQIDFFPANLLKLERLEQLVFHSERIHALSSQSSRSSQPHLHLEEPPKTITVTRSTNKLSRVPSLYELSMRVVATHDFWCELSDEYLEVAEIPAQAIHSLRNHSTCDECGIVMCDVYATREELWSGFARTEGLPIRRNLCSLNCLEQAPQFHG</sequence>
<dbReference type="OrthoDB" id="1517790at2759"/>
<dbReference type="VEuPathDB" id="FungiDB:TAPDE_001143"/>
<dbReference type="InterPro" id="IPR050216">
    <property type="entry name" value="LRR_domain-containing"/>
</dbReference>
<keyword evidence="2" id="KW-0677">Repeat</keyword>
<evidence type="ECO:0000256" key="1">
    <source>
        <dbReference type="ARBA" id="ARBA00022614"/>
    </source>
</evidence>
<reference evidence="3 4" key="1">
    <citation type="journal article" date="2013" name="MBio">
        <title>Genome sequencing of the plant pathogen Taphrina deformans, the causal agent of peach leaf curl.</title>
        <authorList>
            <person name="Cisse O.H."/>
            <person name="Almeida J.M.G.C.F."/>
            <person name="Fonseca A."/>
            <person name="Kumar A.A."/>
            <person name="Salojaervi J."/>
            <person name="Overmyer K."/>
            <person name="Hauser P.M."/>
            <person name="Pagni M."/>
        </authorList>
    </citation>
    <scope>NUCLEOTIDE SEQUENCE [LARGE SCALE GENOMIC DNA]</scope>
    <source>
        <strain evidence="4">PYCC 5710 / ATCC 11124 / CBS 356.35 / IMI 108563 / JCM 9778 / NBRC 8474</strain>
    </source>
</reference>
<comment type="caution">
    <text evidence="3">The sequence shown here is derived from an EMBL/GenBank/DDBJ whole genome shotgun (WGS) entry which is preliminary data.</text>
</comment>
<dbReference type="SUPFAM" id="SSF52058">
    <property type="entry name" value="L domain-like"/>
    <property type="match status" value="1"/>
</dbReference>
<evidence type="ECO:0000313" key="3">
    <source>
        <dbReference type="EMBL" id="CCG81325.1"/>
    </source>
</evidence>